<name>A0A921F9S7_9LACO</name>
<dbReference type="EMBL" id="DYXG01000024">
    <property type="protein sequence ID" value="HJE96513.1"/>
    <property type="molecule type" value="Genomic_DNA"/>
</dbReference>
<dbReference type="Proteomes" id="UP000707535">
    <property type="component" value="Unassembled WGS sequence"/>
</dbReference>
<dbReference type="RefSeq" id="WP_270334881.1">
    <property type="nucleotide sequence ID" value="NZ_CP113926.1"/>
</dbReference>
<organism evidence="1 2">
    <name type="scientific">Ligilactobacillus acidipiscis</name>
    <dbReference type="NCBI Taxonomy" id="89059"/>
    <lineage>
        <taxon>Bacteria</taxon>
        <taxon>Bacillati</taxon>
        <taxon>Bacillota</taxon>
        <taxon>Bacilli</taxon>
        <taxon>Lactobacillales</taxon>
        <taxon>Lactobacillaceae</taxon>
        <taxon>Ligilactobacillus</taxon>
    </lineage>
</organism>
<reference evidence="1" key="1">
    <citation type="journal article" date="2021" name="PeerJ">
        <title>Extensive microbial diversity within the chicken gut microbiome revealed by metagenomics and culture.</title>
        <authorList>
            <person name="Gilroy R."/>
            <person name="Ravi A."/>
            <person name="Getino M."/>
            <person name="Pursley I."/>
            <person name="Horton D.L."/>
            <person name="Alikhan N.F."/>
            <person name="Baker D."/>
            <person name="Gharbi K."/>
            <person name="Hall N."/>
            <person name="Watson M."/>
            <person name="Adriaenssens E.M."/>
            <person name="Foster-Nyarko E."/>
            <person name="Jarju S."/>
            <person name="Secka A."/>
            <person name="Antonio M."/>
            <person name="Oren A."/>
            <person name="Chaudhuri R.R."/>
            <person name="La Ragione R."/>
            <person name="Hildebrand F."/>
            <person name="Pallen M.J."/>
        </authorList>
    </citation>
    <scope>NUCLEOTIDE SEQUENCE</scope>
    <source>
        <strain evidence="1">CHK174-6876</strain>
    </source>
</reference>
<proteinExistence type="predicted"/>
<gene>
    <name evidence="1" type="ORF">K8V00_02735</name>
</gene>
<dbReference type="AlphaFoldDB" id="A0A921F9S7"/>
<accession>A0A921F9S7</accession>
<evidence type="ECO:0000313" key="1">
    <source>
        <dbReference type="EMBL" id="HJE96513.1"/>
    </source>
</evidence>
<sequence length="52" mass="6053">MQDRNSLLEEITDLEQSLRKYISKGKSSEAVQCQQQIVKNKLKLAKMKQSEQ</sequence>
<protein>
    <submittedName>
        <fullName evidence="1">Uncharacterized protein</fullName>
    </submittedName>
</protein>
<evidence type="ECO:0000313" key="2">
    <source>
        <dbReference type="Proteomes" id="UP000707535"/>
    </source>
</evidence>
<reference evidence="1" key="2">
    <citation type="submission" date="2021-09" db="EMBL/GenBank/DDBJ databases">
        <authorList>
            <person name="Gilroy R."/>
        </authorList>
    </citation>
    <scope>NUCLEOTIDE SEQUENCE</scope>
    <source>
        <strain evidence="1">CHK174-6876</strain>
    </source>
</reference>
<comment type="caution">
    <text evidence="1">The sequence shown here is derived from an EMBL/GenBank/DDBJ whole genome shotgun (WGS) entry which is preliminary data.</text>
</comment>